<dbReference type="Pfam" id="PF02190">
    <property type="entry name" value="LON_substr_bdg"/>
    <property type="match status" value="1"/>
</dbReference>
<dbReference type="InterPro" id="IPR046336">
    <property type="entry name" value="Lon_prtase_N_sf"/>
</dbReference>
<evidence type="ECO:0008006" key="10">
    <source>
        <dbReference type="Google" id="ProtNLM"/>
    </source>
</evidence>
<accession>A0A423X879</accession>
<evidence type="ECO:0000259" key="7">
    <source>
        <dbReference type="PROSITE" id="PS51787"/>
    </source>
</evidence>
<dbReference type="Gene3D" id="1.20.58.1480">
    <property type="match status" value="1"/>
</dbReference>
<evidence type="ECO:0000259" key="6">
    <source>
        <dbReference type="PROSITE" id="PS50089"/>
    </source>
</evidence>
<dbReference type="InterPro" id="IPR001841">
    <property type="entry name" value="Znf_RING"/>
</dbReference>
<dbReference type="CDD" id="cd16514">
    <property type="entry name" value="RING-HC_LONFs_rpt2"/>
    <property type="match status" value="1"/>
</dbReference>
<reference evidence="8 9" key="1">
    <citation type="submission" date="2015-09" db="EMBL/GenBank/DDBJ databases">
        <title>Host preference determinants of Valsa canker pathogens revealed by comparative genomics.</title>
        <authorList>
            <person name="Yin Z."/>
            <person name="Huang L."/>
        </authorList>
    </citation>
    <scope>NUCLEOTIDE SEQUENCE [LARGE SCALE GENOMIC DNA]</scope>
    <source>
        <strain evidence="8 9">03-1</strain>
    </source>
</reference>
<dbReference type="InterPro" id="IPR013083">
    <property type="entry name" value="Znf_RING/FYVE/PHD"/>
</dbReference>
<evidence type="ECO:0000256" key="3">
    <source>
        <dbReference type="ARBA" id="ARBA00022833"/>
    </source>
</evidence>
<keyword evidence="1" id="KW-0479">Metal-binding</keyword>
<keyword evidence="9" id="KW-1185">Reference proteome</keyword>
<dbReference type="SMART" id="SM00464">
    <property type="entry name" value="LON"/>
    <property type="match status" value="1"/>
</dbReference>
<feature type="region of interest" description="Disordered" evidence="5">
    <location>
        <begin position="307"/>
        <end position="328"/>
    </location>
</feature>
<dbReference type="SUPFAM" id="SSF57850">
    <property type="entry name" value="RING/U-box"/>
    <property type="match status" value="1"/>
</dbReference>
<sequence>MWPGTPERWQDFECPLAGCGKRHPKEGCWPCNISRTVLGVATAVVSELAESKRLVEAFKLLALGRLADKEEDTETFSSSDQEDTGADIHKLDELLRGNMDCGICYQLLYEPWTTPCGHTFCRHCIKKALEQSTAGPVCPTCRRVLPMTYLDNRLGPPNEFLQRLTQYFWSEELVQRKSIVRSESLYPAMDDTGMDVPVFLCTVSFPNVPTFLHVFEPRYRALVRRAWGDGNGGRHFGMMLDEHATVGTHLRIEVADFFPDGRSMLETKGVGRFRVKRKEVHEDGYTIAEIEEFDDVSLYEEETREAEELDRAGRDVEPNQDEPSVDDLDKMKTKQLMSFARTSVNLMVETNPRWLNSRILAVFGECPDDPAVFPWWFASIFPVSEEQKLGLLDTVTVRQRMKICCRWIIALRDLPAPEPMGRFCSVM</sequence>
<dbReference type="SUPFAM" id="SSF88697">
    <property type="entry name" value="PUA domain-like"/>
    <property type="match status" value="1"/>
</dbReference>
<organism evidence="8 9">
    <name type="scientific">Cytospora schulzeri</name>
    <dbReference type="NCBI Taxonomy" id="448051"/>
    <lineage>
        <taxon>Eukaryota</taxon>
        <taxon>Fungi</taxon>
        <taxon>Dikarya</taxon>
        <taxon>Ascomycota</taxon>
        <taxon>Pezizomycotina</taxon>
        <taxon>Sordariomycetes</taxon>
        <taxon>Sordariomycetidae</taxon>
        <taxon>Diaporthales</taxon>
        <taxon>Cytosporaceae</taxon>
        <taxon>Cytospora</taxon>
    </lineage>
</organism>
<evidence type="ECO:0000256" key="4">
    <source>
        <dbReference type="PROSITE-ProRule" id="PRU00175"/>
    </source>
</evidence>
<name>A0A423X879_9PEZI</name>
<dbReference type="Proteomes" id="UP000283895">
    <property type="component" value="Unassembled WGS sequence"/>
</dbReference>
<keyword evidence="3" id="KW-0862">Zinc</keyword>
<dbReference type="PROSITE" id="PS00518">
    <property type="entry name" value="ZF_RING_1"/>
    <property type="match status" value="1"/>
</dbReference>
<dbReference type="Pfam" id="PF13923">
    <property type="entry name" value="zf-C3HC4_2"/>
    <property type="match status" value="1"/>
</dbReference>
<dbReference type="GO" id="GO:0061630">
    <property type="term" value="F:ubiquitin protein ligase activity"/>
    <property type="evidence" value="ECO:0007669"/>
    <property type="project" value="TreeGrafter"/>
</dbReference>
<dbReference type="OrthoDB" id="264917at2759"/>
<evidence type="ECO:0000313" key="8">
    <source>
        <dbReference type="EMBL" id="ROW12234.1"/>
    </source>
</evidence>
<dbReference type="InterPro" id="IPR003111">
    <property type="entry name" value="Lon_prtase_N"/>
</dbReference>
<dbReference type="Gene3D" id="2.30.130.40">
    <property type="entry name" value="LON domain-like"/>
    <property type="match status" value="1"/>
</dbReference>
<feature type="domain" description="RING-type" evidence="6">
    <location>
        <begin position="101"/>
        <end position="142"/>
    </location>
</feature>
<evidence type="ECO:0000313" key="9">
    <source>
        <dbReference type="Proteomes" id="UP000283895"/>
    </source>
</evidence>
<keyword evidence="2 4" id="KW-0863">Zinc-finger</keyword>
<dbReference type="SMART" id="SM00184">
    <property type="entry name" value="RING"/>
    <property type="match status" value="1"/>
</dbReference>
<proteinExistence type="predicted"/>
<dbReference type="EMBL" id="LKEA01000001">
    <property type="protein sequence ID" value="ROW12234.1"/>
    <property type="molecule type" value="Genomic_DNA"/>
</dbReference>
<gene>
    <name evidence="8" type="ORF">VMCG_00363</name>
</gene>
<dbReference type="PANTHER" id="PTHR23327">
    <property type="entry name" value="RING FINGER PROTEIN 127"/>
    <property type="match status" value="1"/>
</dbReference>
<dbReference type="InterPro" id="IPR015947">
    <property type="entry name" value="PUA-like_sf"/>
</dbReference>
<dbReference type="Gene3D" id="3.30.40.10">
    <property type="entry name" value="Zinc/RING finger domain, C3HC4 (zinc finger)"/>
    <property type="match status" value="1"/>
</dbReference>
<dbReference type="GO" id="GO:0008270">
    <property type="term" value="F:zinc ion binding"/>
    <property type="evidence" value="ECO:0007669"/>
    <property type="project" value="UniProtKB-KW"/>
</dbReference>
<dbReference type="PROSITE" id="PS50089">
    <property type="entry name" value="ZF_RING_2"/>
    <property type="match status" value="1"/>
</dbReference>
<dbReference type="AlphaFoldDB" id="A0A423X879"/>
<feature type="domain" description="Lon N-terminal" evidence="7">
    <location>
        <begin position="186"/>
        <end position="412"/>
    </location>
</feature>
<dbReference type="STRING" id="356882.A0A423X879"/>
<evidence type="ECO:0000256" key="5">
    <source>
        <dbReference type="SAM" id="MobiDB-lite"/>
    </source>
</evidence>
<dbReference type="InterPro" id="IPR017907">
    <property type="entry name" value="Znf_RING_CS"/>
</dbReference>
<evidence type="ECO:0000256" key="2">
    <source>
        <dbReference type="ARBA" id="ARBA00022771"/>
    </source>
</evidence>
<protein>
    <recommendedName>
        <fullName evidence="10">RING-type domain-containing protein</fullName>
    </recommendedName>
</protein>
<dbReference type="PANTHER" id="PTHR23327:SF42">
    <property type="entry name" value="LON PEPTIDASE N-TERMINAL DOMAIN AND RING FINGER PROTEIN C14F5.10C"/>
    <property type="match status" value="1"/>
</dbReference>
<evidence type="ECO:0000256" key="1">
    <source>
        <dbReference type="ARBA" id="ARBA00022723"/>
    </source>
</evidence>
<comment type="caution">
    <text evidence="8">The sequence shown here is derived from an EMBL/GenBank/DDBJ whole genome shotgun (WGS) entry which is preliminary data.</text>
</comment>
<dbReference type="PROSITE" id="PS51787">
    <property type="entry name" value="LON_N"/>
    <property type="match status" value="1"/>
</dbReference>